<evidence type="ECO:0000256" key="2">
    <source>
        <dbReference type="ARBA" id="ARBA00022540"/>
    </source>
</evidence>
<dbReference type="InterPro" id="IPR036788">
    <property type="entry name" value="T_IF-3_C_sf"/>
</dbReference>
<keyword evidence="10" id="KW-1185">Reference proteome</keyword>
<dbReference type="PANTHER" id="PTHR10938:SF0">
    <property type="entry name" value="TRANSLATION INITIATION FACTOR IF-3, MITOCHONDRIAL"/>
    <property type="match status" value="1"/>
</dbReference>
<gene>
    <name evidence="4 9" type="primary">infC</name>
    <name evidence="9" type="ORF">QLQ80_02840</name>
</gene>
<dbReference type="Proteomes" id="UP001224428">
    <property type="component" value="Unassembled WGS sequence"/>
</dbReference>
<reference evidence="9" key="1">
    <citation type="submission" date="2023-05" db="EMBL/GenBank/DDBJ databases">
        <title>Mycoplasma phocimorsus sp. nov., isolated from Scandinavian patients with seal finger or septic arthritis after contact with seals.</title>
        <authorList>
            <person name="Skafte-Holm A."/>
            <person name="Pedersen T.R."/>
            <person name="Froelund M."/>
            <person name="Stegger M."/>
            <person name="Qvortrup K."/>
            <person name="Michaels D.L."/>
            <person name="Brown D.R."/>
            <person name="Jensen J.S."/>
        </authorList>
    </citation>
    <scope>NUCLEOTIDE SEQUENCE</scope>
    <source>
        <strain evidence="9">M5725</strain>
    </source>
</reference>
<dbReference type="Gene3D" id="3.30.110.10">
    <property type="entry name" value="Translation initiation factor 3 (IF-3), C-terminal domain"/>
    <property type="match status" value="1"/>
</dbReference>
<protein>
    <recommendedName>
        <fullName evidence="4 5">Translation initiation factor IF-3</fullName>
    </recommendedName>
</protein>
<name>A0AAJ1PT11_9MOLU</name>
<dbReference type="Pfam" id="PF05198">
    <property type="entry name" value="IF3_N"/>
    <property type="match status" value="1"/>
</dbReference>
<evidence type="ECO:0000313" key="9">
    <source>
        <dbReference type="EMBL" id="MDJ1646001.1"/>
    </source>
</evidence>
<dbReference type="InterPro" id="IPR019815">
    <property type="entry name" value="Translation_initiation_fac_3_C"/>
</dbReference>
<dbReference type="EMBL" id="JASDDP010000024">
    <property type="protein sequence ID" value="MDJ1646001.1"/>
    <property type="molecule type" value="Genomic_DNA"/>
</dbReference>
<feature type="domain" description="Translation initiation factor 3 C-terminal" evidence="7">
    <location>
        <begin position="77"/>
        <end position="161"/>
    </location>
</feature>
<evidence type="ECO:0000256" key="4">
    <source>
        <dbReference type="HAMAP-Rule" id="MF_00080"/>
    </source>
</evidence>
<organism evidence="9 10">
    <name type="scientific">Mycoplasma phocimorsus</name>
    <dbReference type="NCBI Taxonomy" id="3045839"/>
    <lineage>
        <taxon>Bacteria</taxon>
        <taxon>Bacillati</taxon>
        <taxon>Mycoplasmatota</taxon>
        <taxon>Mollicutes</taxon>
        <taxon>Mycoplasmataceae</taxon>
        <taxon>Mycoplasma</taxon>
    </lineage>
</organism>
<evidence type="ECO:0000256" key="3">
    <source>
        <dbReference type="ARBA" id="ARBA00022917"/>
    </source>
</evidence>
<keyword evidence="2 4" id="KW-0396">Initiation factor</keyword>
<dbReference type="PANTHER" id="PTHR10938">
    <property type="entry name" value="TRANSLATION INITIATION FACTOR IF-3"/>
    <property type="match status" value="1"/>
</dbReference>
<sequence length="190" mass="22269">MLNDDIPFKKVFLVGSENEKIGVMETSRAIEMAKESKMDLVLISSTPKPIAKILDYGKFKYDRKKKAKQAKEKQTTIQNRQVRLTPLIGQHDMETKARKVREFLLEGDRIKISLKFRGREMARQDLGHDTLSRFYKLVEDLSEISKEPTLTDRFLDMHIQPSKLKIAKWKKMQNEENNIDQNKESEQEDI</sequence>
<comment type="caution">
    <text evidence="9">The sequence shown here is derived from an EMBL/GenBank/DDBJ whole genome shotgun (WGS) entry which is preliminary data.</text>
</comment>
<dbReference type="GO" id="GO:0016020">
    <property type="term" value="C:membrane"/>
    <property type="evidence" value="ECO:0007669"/>
    <property type="project" value="TreeGrafter"/>
</dbReference>
<evidence type="ECO:0000313" key="10">
    <source>
        <dbReference type="Proteomes" id="UP001224428"/>
    </source>
</evidence>
<dbReference type="GO" id="GO:0005829">
    <property type="term" value="C:cytosol"/>
    <property type="evidence" value="ECO:0007669"/>
    <property type="project" value="TreeGrafter"/>
</dbReference>
<dbReference type="InterPro" id="IPR036787">
    <property type="entry name" value="T_IF-3_N_sf"/>
</dbReference>
<comment type="subcellular location">
    <subcellularLocation>
        <location evidence="4 6">Cytoplasm</location>
    </subcellularLocation>
</comment>
<keyword evidence="4" id="KW-0963">Cytoplasm</keyword>
<keyword evidence="3 4" id="KW-0648">Protein biosynthesis</keyword>
<dbReference type="Gene3D" id="3.10.20.80">
    <property type="entry name" value="Translation initiation factor 3 (IF-3), N-terminal domain"/>
    <property type="match status" value="1"/>
</dbReference>
<dbReference type="InterPro" id="IPR019814">
    <property type="entry name" value="Translation_initiation_fac_3_N"/>
</dbReference>
<accession>A0AAJ1PT11</accession>
<dbReference type="SUPFAM" id="SSF54364">
    <property type="entry name" value="Translation initiation factor IF3, N-terminal domain"/>
    <property type="match status" value="1"/>
</dbReference>
<dbReference type="NCBIfam" id="TIGR00168">
    <property type="entry name" value="infC"/>
    <property type="match status" value="1"/>
</dbReference>
<comment type="similarity">
    <text evidence="1 4 6">Belongs to the IF-3 family.</text>
</comment>
<dbReference type="AlphaFoldDB" id="A0AAJ1PT11"/>
<dbReference type="GO" id="GO:0032790">
    <property type="term" value="P:ribosome disassembly"/>
    <property type="evidence" value="ECO:0007669"/>
    <property type="project" value="TreeGrafter"/>
</dbReference>
<comment type="function">
    <text evidence="4 6">IF-3 binds to the 30S ribosomal subunit and shifts the equilibrium between 70S ribosomes and their 50S and 30S subunits in favor of the free subunits, thus enhancing the availability of 30S subunits on which protein synthesis initiation begins.</text>
</comment>
<evidence type="ECO:0000256" key="1">
    <source>
        <dbReference type="ARBA" id="ARBA00005439"/>
    </source>
</evidence>
<dbReference type="PROSITE" id="PS00938">
    <property type="entry name" value="IF3"/>
    <property type="match status" value="1"/>
</dbReference>
<evidence type="ECO:0000256" key="6">
    <source>
        <dbReference type="RuleBase" id="RU000646"/>
    </source>
</evidence>
<dbReference type="InterPro" id="IPR001288">
    <property type="entry name" value="Translation_initiation_fac_3"/>
</dbReference>
<evidence type="ECO:0000259" key="7">
    <source>
        <dbReference type="Pfam" id="PF00707"/>
    </source>
</evidence>
<dbReference type="HAMAP" id="MF_00080">
    <property type="entry name" value="IF_3"/>
    <property type="match status" value="1"/>
</dbReference>
<proteinExistence type="inferred from homology"/>
<evidence type="ECO:0000259" key="8">
    <source>
        <dbReference type="Pfam" id="PF05198"/>
    </source>
</evidence>
<feature type="domain" description="Translation initiation factor 3 N-terminal" evidence="8">
    <location>
        <begin position="3"/>
        <end position="70"/>
    </location>
</feature>
<comment type="subunit">
    <text evidence="4 6">Monomer.</text>
</comment>
<dbReference type="GO" id="GO:0003743">
    <property type="term" value="F:translation initiation factor activity"/>
    <property type="evidence" value="ECO:0007669"/>
    <property type="project" value="UniProtKB-UniRule"/>
</dbReference>
<dbReference type="Pfam" id="PF00707">
    <property type="entry name" value="IF3_C"/>
    <property type="match status" value="1"/>
</dbReference>
<evidence type="ECO:0000256" key="5">
    <source>
        <dbReference type="NCBIfam" id="TIGR00168"/>
    </source>
</evidence>
<dbReference type="GO" id="GO:0043022">
    <property type="term" value="F:ribosome binding"/>
    <property type="evidence" value="ECO:0007669"/>
    <property type="project" value="TreeGrafter"/>
</dbReference>
<dbReference type="InterPro" id="IPR019813">
    <property type="entry name" value="Translation_initiation_fac3_CS"/>
</dbReference>
<dbReference type="SUPFAM" id="SSF55200">
    <property type="entry name" value="Translation initiation factor IF3, C-terminal domain"/>
    <property type="match status" value="1"/>
</dbReference>